<feature type="transmembrane region" description="Helical" evidence="2">
    <location>
        <begin position="34"/>
        <end position="60"/>
    </location>
</feature>
<comment type="caution">
    <text evidence="3">The sequence shown here is derived from an EMBL/GenBank/DDBJ whole genome shotgun (WGS) entry which is preliminary data.</text>
</comment>
<proteinExistence type="predicted"/>
<accession>A0A2N7TZB4</accession>
<feature type="region of interest" description="Disordered" evidence="1">
    <location>
        <begin position="124"/>
        <end position="143"/>
    </location>
</feature>
<dbReference type="EMBL" id="PNRF01000035">
    <property type="protein sequence ID" value="PMR73526.1"/>
    <property type="molecule type" value="Genomic_DNA"/>
</dbReference>
<keyword evidence="2" id="KW-1133">Transmembrane helix</keyword>
<feature type="transmembrane region" description="Helical" evidence="2">
    <location>
        <begin position="93"/>
        <end position="114"/>
    </location>
</feature>
<keyword evidence="2" id="KW-0472">Membrane</keyword>
<keyword evidence="4" id="KW-1185">Reference proteome</keyword>
<keyword evidence="2" id="KW-0812">Transmembrane</keyword>
<gene>
    <name evidence="3" type="ORF">C1H69_17070</name>
</gene>
<evidence type="ECO:0000313" key="3">
    <source>
        <dbReference type="EMBL" id="PMR73526.1"/>
    </source>
</evidence>
<protein>
    <submittedName>
        <fullName evidence="3">Uncharacterized protein</fullName>
    </submittedName>
</protein>
<sequence>MCLRNLTRDIQQYFVADVTGGLYQHDIRFGMAPFLALITGQALQYMIVVTWPAALVSVFVTSFAGIRPVTRVIAPCASLAVAQPVRVTAIDPALVLFATALPFLPLAGALAWVTRLRGLGQNRRGSQYRAHSSSAGYHGKHHG</sequence>
<evidence type="ECO:0000313" key="4">
    <source>
        <dbReference type="Proteomes" id="UP000235803"/>
    </source>
</evidence>
<organism evidence="3 4">
    <name type="scientific">Billgrantia endophytica</name>
    <dbReference type="NCBI Taxonomy" id="2033802"/>
    <lineage>
        <taxon>Bacteria</taxon>
        <taxon>Pseudomonadati</taxon>
        <taxon>Pseudomonadota</taxon>
        <taxon>Gammaproteobacteria</taxon>
        <taxon>Oceanospirillales</taxon>
        <taxon>Halomonadaceae</taxon>
        <taxon>Billgrantia</taxon>
    </lineage>
</organism>
<evidence type="ECO:0000256" key="1">
    <source>
        <dbReference type="SAM" id="MobiDB-lite"/>
    </source>
</evidence>
<name>A0A2N7TZB4_9GAMM</name>
<evidence type="ECO:0000256" key="2">
    <source>
        <dbReference type="SAM" id="Phobius"/>
    </source>
</evidence>
<reference evidence="3 4" key="1">
    <citation type="submission" date="2018-01" db="EMBL/GenBank/DDBJ databases">
        <title>Halomonas endophytica sp. nov., isolated from storage liquid in the stems of Populus euphratica.</title>
        <authorList>
            <person name="Chen C."/>
        </authorList>
    </citation>
    <scope>NUCLEOTIDE SEQUENCE [LARGE SCALE GENOMIC DNA]</scope>
    <source>
        <strain evidence="3 4">MC28</strain>
    </source>
</reference>
<feature type="compositionally biased region" description="Polar residues" evidence="1">
    <location>
        <begin position="124"/>
        <end position="135"/>
    </location>
</feature>
<dbReference type="Proteomes" id="UP000235803">
    <property type="component" value="Unassembled WGS sequence"/>
</dbReference>
<dbReference type="AlphaFoldDB" id="A0A2N7TZB4"/>